<evidence type="ECO:0000256" key="4">
    <source>
        <dbReference type="RuleBase" id="RU003345"/>
    </source>
</evidence>
<evidence type="ECO:0000256" key="2">
    <source>
        <dbReference type="ARBA" id="ARBA00023002"/>
    </source>
</evidence>
<proteinExistence type="inferred from homology"/>
<feature type="active site" evidence="3">
    <location>
        <position position="256"/>
    </location>
</feature>
<dbReference type="PROSITE" id="PS00687">
    <property type="entry name" value="ALDEHYDE_DEHYDR_GLU"/>
    <property type="match status" value="1"/>
</dbReference>
<comment type="similarity">
    <text evidence="1 4">Belongs to the aldehyde dehydrogenase family.</text>
</comment>
<dbReference type="EMBL" id="JAOCZP010000008">
    <property type="protein sequence ID" value="MCT7377694.1"/>
    <property type="molecule type" value="Genomic_DNA"/>
</dbReference>
<evidence type="ECO:0000256" key="3">
    <source>
        <dbReference type="PROSITE-ProRule" id="PRU10007"/>
    </source>
</evidence>
<feature type="domain" description="Aldehyde dehydrogenase" evidence="5">
    <location>
        <begin position="19"/>
        <end position="479"/>
    </location>
</feature>
<dbReference type="Pfam" id="PF00171">
    <property type="entry name" value="Aldedh"/>
    <property type="match status" value="1"/>
</dbReference>
<dbReference type="Proteomes" id="UP001320831">
    <property type="component" value="Unassembled WGS sequence"/>
</dbReference>
<evidence type="ECO:0000313" key="7">
    <source>
        <dbReference type="Proteomes" id="UP001320831"/>
    </source>
</evidence>
<keyword evidence="2 4" id="KW-0560">Oxidoreductase</keyword>
<keyword evidence="7" id="KW-1185">Reference proteome</keyword>
<name>A0ABT2LT81_9HYPH</name>
<dbReference type="InterPro" id="IPR050740">
    <property type="entry name" value="Aldehyde_DH_Superfamily"/>
</dbReference>
<dbReference type="PANTHER" id="PTHR43353">
    <property type="entry name" value="SUCCINATE-SEMIALDEHYDE DEHYDROGENASE, MITOCHONDRIAL"/>
    <property type="match status" value="1"/>
</dbReference>
<evidence type="ECO:0000313" key="6">
    <source>
        <dbReference type="EMBL" id="MCT7377694.1"/>
    </source>
</evidence>
<dbReference type="InterPro" id="IPR016161">
    <property type="entry name" value="Ald_DH/histidinol_DH"/>
</dbReference>
<dbReference type="Gene3D" id="3.40.605.10">
    <property type="entry name" value="Aldehyde Dehydrogenase, Chain A, domain 1"/>
    <property type="match status" value="1"/>
</dbReference>
<dbReference type="InterPro" id="IPR016163">
    <property type="entry name" value="Ald_DH_C"/>
</dbReference>
<dbReference type="Gene3D" id="3.40.309.10">
    <property type="entry name" value="Aldehyde Dehydrogenase, Chain A, domain 2"/>
    <property type="match status" value="1"/>
</dbReference>
<dbReference type="CDD" id="cd07103">
    <property type="entry name" value="ALDH_F5_SSADH_GabD"/>
    <property type="match status" value="1"/>
</dbReference>
<accession>A0ABT2LT81</accession>
<sequence>MKHEIPSRLATELYIAGRWRDASDGGTFPVYDPATEEKIADVANGTVEDAIAAVDAAQAAFAGWAATKPRERAEILRCAFDILTREKDRFARLMTLENGKSLADSQGEMAYAAEFFRWYAEEAVRNIGQVMHSPASGARILAHHKPAGVALLITPWNFPAAMGTRKIGPALAAGCTVVIKPASETPLTMLALMEVLEEAGVPAGVVNALPSRASGKVADAMLHDPRVRVVSFTGSTAVGRTLLKSAADNVVKPAMELGGNAPFIVCADADIDAAVEGAILAKMRNIGEACTAANRFYIHDNVHDAFAEKLAIRMGAMRMGHGLAEGVQVGSLVNAETRDKVAGFVEDALEKGARALCGGRRHEGRGFFYPPTVLVDVPDTAKLLCDEIFGPVAALQRFSDEDEVVCRANDTEYGLVAYIYTRDQKRGLGLAERLEFGMIGLNRGLVSDAAAPFGGVKQSGLGREGGHEGLMEFLETQYVSAEW</sequence>
<comment type="caution">
    <text evidence="6">The sequence shown here is derived from an EMBL/GenBank/DDBJ whole genome shotgun (WGS) entry which is preliminary data.</text>
</comment>
<evidence type="ECO:0000256" key="1">
    <source>
        <dbReference type="ARBA" id="ARBA00009986"/>
    </source>
</evidence>
<evidence type="ECO:0000259" key="5">
    <source>
        <dbReference type="Pfam" id="PF00171"/>
    </source>
</evidence>
<dbReference type="InterPro" id="IPR029510">
    <property type="entry name" value="Ald_DH_CS_GLU"/>
</dbReference>
<dbReference type="InterPro" id="IPR016162">
    <property type="entry name" value="Ald_DH_N"/>
</dbReference>
<dbReference type="InterPro" id="IPR015590">
    <property type="entry name" value="Aldehyde_DH_dom"/>
</dbReference>
<gene>
    <name evidence="6" type="ORF">N5A92_21975</name>
</gene>
<reference evidence="6 7" key="1">
    <citation type="submission" date="2022-09" db="EMBL/GenBank/DDBJ databases">
        <title>Chelativorans salina sp. nov., a novel slightly halophilic bacterium isolated from a saline lake sediment enrichment.</title>
        <authorList>
            <person name="Gao L."/>
            <person name="Fang B.-Z."/>
            <person name="Li W.-J."/>
        </authorList>
    </citation>
    <scope>NUCLEOTIDE SEQUENCE [LARGE SCALE GENOMIC DNA]</scope>
    <source>
        <strain evidence="6 7">EGI FJ00035</strain>
    </source>
</reference>
<protein>
    <submittedName>
        <fullName evidence="6">NAD-dependent succinate-semialdehyde dehydrogenase</fullName>
    </submittedName>
</protein>
<dbReference type="PANTHER" id="PTHR43353:SF5">
    <property type="entry name" value="SUCCINATE-SEMIALDEHYDE DEHYDROGENASE, MITOCHONDRIAL"/>
    <property type="match status" value="1"/>
</dbReference>
<dbReference type="RefSeq" id="WP_260906315.1">
    <property type="nucleotide sequence ID" value="NZ_JAOCZP010000008.1"/>
</dbReference>
<dbReference type="SUPFAM" id="SSF53720">
    <property type="entry name" value="ALDH-like"/>
    <property type="match status" value="1"/>
</dbReference>
<organism evidence="6 7">
    <name type="scientific">Chelativorans salis</name>
    <dbReference type="NCBI Taxonomy" id="2978478"/>
    <lineage>
        <taxon>Bacteria</taxon>
        <taxon>Pseudomonadati</taxon>
        <taxon>Pseudomonadota</taxon>
        <taxon>Alphaproteobacteria</taxon>
        <taxon>Hyphomicrobiales</taxon>
        <taxon>Phyllobacteriaceae</taxon>
        <taxon>Chelativorans</taxon>
    </lineage>
</organism>